<sequence length="119" mass="13637">STLRPGPGDARRPRHDFLADAIRARKPKGEGRYRLFMKSGSDNFRASSIQGIMKRIKAKGVEVIIYEPVMEEDTYFNSRLERDLHCFKQQADVIISNRMAAELLDVAEKVYTRDLFGSD</sequence>
<evidence type="ECO:0000313" key="3">
    <source>
        <dbReference type="Proteomes" id="UP000297989"/>
    </source>
</evidence>
<name>A0A659S1I7_SALET</name>
<dbReference type="GO" id="GO:0016616">
    <property type="term" value="F:oxidoreductase activity, acting on the CH-OH group of donors, NAD or NADP as acceptor"/>
    <property type="evidence" value="ECO:0007669"/>
    <property type="project" value="InterPro"/>
</dbReference>
<gene>
    <name evidence="2" type="ORF">C9F10_28965</name>
</gene>
<feature type="non-terminal residue" evidence="2">
    <location>
        <position position="1"/>
    </location>
</feature>
<dbReference type="FunFam" id="3.40.50.720:FF:000297">
    <property type="entry name" value="UDP-glucose 6-dehydrogenase"/>
    <property type="match status" value="1"/>
</dbReference>
<dbReference type="SUPFAM" id="SSF52413">
    <property type="entry name" value="UDP-glucose/GDP-mannose dehydrogenase C-terminal domain"/>
    <property type="match status" value="1"/>
</dbReference>
<dbReference type="SMART" id="SM00984">
    <property type="entry name" value="UDPG_MGDP_dh_C"/>
    <property type="match status" value="1"/>
</dbReference>
<dbReference type="Gene3D" id="3.40.50.720">
    <property type="entry name" value="NAD(P)-binding Rossmann-like Domain"/>
    <property type="match status" value="1"/>
</dbReference>
<dbReference type="Proteomes" id="UP000297989">
    <property type="component" value="Unassembled WGS sequence"/>
</dbReference>
<protein>
    <submittedName>
        <fullName evidence="2">UDP-glucose 6-dehydrogenase</fullName>
    </submittedName>
</protein>
<evidence type="ECO:0000313" key="2">
    <source>
        <dbReference type="EMBL" id="TGD12310.1"/>
    </source>
</evidence>
<accession>A0A659S1I7</accession>
<comment type="caution">
    <text evidence="2">The sequence shown here is derived from an EMBL/GenBank/DDBJ whole genome shotgun (WGS) entry which is preliminary data.</text>
</comment>
<organism evidence="2 3">
    <name type="scientific">Salmonella enterica subsp. enterica serovar Poona</name>
    <dbReference type="NCBI Taxonomy" id="436295"/>
    <lineage>
        <taxon>Bacteria</taxon>
        <taxon>Pseudomonadati</taxon>
        <taxon>Pseudomonadota</taxon>
        <taxon>Gammaproteobacteria</taxon>
        <taxon>Enterobacterales</taxon>
        <taxon>Enterobacteriaceae</taxon>
        <taxon>Salmonella</taxon>
    </lineage>
</organism>
<dbReference type="InterPro" id="IPR014027">
    <property type="entry name" value="UDP-Glc/GDP-Man_DH_C"/>
</dbReference>
<dbReference type="EMBL" id="PYKK01001947">
    <property type="protein sequence ID" value="TGD12310.1"/>
    <property type="molecule type" value="Genomic_DNA"/>
</dbReference>
<feature type="domain" description="UDP-glucose/GDP-mannose dehydrogenase C-terminal" evidence="1">
    <location>
        <begin position="31"/>
        <end position="118"/>
    </location>
</feature>
<dbReference type="Pfam" id="PF03720">
    <property type="entry name" value="UDPG_MGDP_dh_C"/>
    <property type="match status" value="1"/>
</dbReference>
<dbReference type="InterPro" id="IPR036220">
    <property type="entry name" value="UDP-Glc/GDP-Man_DH_C_sf"/>
</dbReference>
<dbReference type="AlphaFoldDB" id="A0A659S1I7"/>
<reference evidence="2 3" key="1">
    <citation type="submission" date="2018-03" db="EMBL/GenBank/DDBJ databases">
        <title>Non-Typhoidal Salmonella genome sequencing and assembly.</title>
        <authorList>
            <person name="Matchawe C."/>
        </authorList>
    </citation>
    <scope>NUCLEOTIDE SEQUENCE [LARGE SCALE GENOMIC DNA]</scope>
    <source>
        <strain evidence="2 3">8EV</strain>
    </source>
</reference>
<dbReference type="GO" id="GO:0051287">
    <property type="term" value="F:NAD binding"/>
    <property type="evidence" value="ECO:0007669"/>
    <property type="project" value="InterPro"/>
</dbReference>
<evidence type="ECO:0000259" key="1">
    <source>
        <dbReference type="SMART" id="SM00984"/>
    </source>
</evidence>
<proteinExistence type="predicted"/>